<name>A0AAF0YG66_9TREE</name>
<keyword evidence="4" id="KW-1185">Reference proteome</keyword>
<proteinExistence type="predicted"/>
<dbReference type="GeneID" id="87812819"/>
<feature type="compositionally biased region" description="Basic and acidic residues" evidence="1">
    <location>
        <begin position="290"/>
        <end position="299"/>
    </location>
</feature>
<feature type="region of interest" description="Disordered" evidence="1">
    <location>
        <begin position="270"/>
        <end position="300"/>
    </location>
</feature>
<dbReference type="AlphaFoldDB" id="A0AAF0YG66"/>
<accession>A0AAF0YG66</accession>
<evidence type="ECO:0000259" key="2">
    <source>
        <dbReference type="Pfam" id="PF20263"/>
    </source>
</evidence>
<evidence type="ECO:0000313" key="4">
    <source>
        <dbReference type="Proteomes" id="UP000827549"/>
    </source>
</evidence>
<dbReference type="InterPro" id="IPR046896">
    <property type="entry name" value="Cup1-like_N"/>
</dbReference>
<dbReference type="Proteomes" id="UP000827549">
    <property type="component" value="Chromosome 7"/>
</dbReference>
<dbReference type="RefSeq" id="XP_062632196.1">
    <property type="nucleotide sequence ID" value="XM_062776212.1"/>
</dbReference>
<organism evidence="3 4">
    <name type="scientific">Vanrija pseudolonga</name>
    <dbReference type="NCBI Taxonomy" id="143232"/>
    <lineage>
        <taxon>Eukaryota</taxon>
        <taxon>Fungi</taxon>
        <taxon>Dikarya</taxon>
        <taxon>Basidiomycota</taxon>
        <taxon>Agaricomycotina</taxon>
        <taxon>Tremellomycetes</taxon>
        <taxon>Trichosporonales</taxon>
        <taxon>Trichosporonaceae</taxon>
        <taxon>Vanrija</taxon>
    </lineage>
</organism>
<dbReference type="EMBL" id="CP086720">
    <property type="protein sequence ID" value="WOO86170.1"/>
    <property type="molecule type" value="Genomic_DNA"/>
</dbReference>
<evidence type="ECO:0000256" key="1">
    <source>
        <dbReference type="SAM" id="MobiDB-lite"/>
    </source>
</evidence>
<evidence type="ECO:0000313" key="3">
    <source>
        <dbReference type="EMBL" id="WOO86170.1"/>
    </source>
</evidence>
<reference evidence="3" key="1">
    <citation type="submission" date="2023-10" db="EMBL/GenBank/DDBJ databases">
        <authorList>
            <person name="Noh H."/>
        </authorList>
    </citation>
    <scope>NUCLEOTIDE SEQUENCE</scope>
    <source>
        <strain evidence="3">DUCC4014</strain>
    </source>
</reference>
<sequence>MAAPATPRALYRSYLYHLRWIPDPHIWAQLAPHFKDNLRAADAAETIVKKADENGAESSSSAAARKRLQHLQQRVKKDHAALRAAVAYHPKALERLLQKCYGQRGRLRWELIKNVVLTSPLEPADWPEYIQNDNKYTLERRFPPTTHQPLPAALKPLTYVPPIREDVDRARIAVPATTTRRERLRQWEEAWKRARVPLVLPPNELGIGTGWESLGVVESLRRLAGLEDPPRAPPPPRLADAGSNYPQTPPLAPRTLPSFAALPRSLKAAFPRQPVKGRVRDPYPRPPRSHTRDQPKKWSDPMPLTARVLRRLYARLWNDLVWVRTPTADQGWKASSYELAFGALKIHKAPRKFGRASSDDMEWI</sequence>
<feature type="domain" description="LYR motif-containing protein Cup1-like N-terminal" evidence="2">
    <location>
        <begin position="10"/>
        <end position="111"/>
    </location>
</feature>
<gene>
    <name evidence="3" type="ORF">LOC62_07G009658</name>
</gene>
<feature type="region of interest" description="Disordered" evidence="1">
    <location>
        <begin position="225"/>
        <end position="256"/>
    </location>
</feature>
<protein>
    <recommendedName>
        <fullName evidence="2">LYR motif-containing protein Cup1-like N-terminal domain-containing protein</fullName>
    </recommendedName>
</protein>
<dbReference type="Pfam" id="PF20263">
    <property type="entry name" value="LYRM2-like"/>
    <property type="match status" value="1"/>
</dbReference>